<dbReference type="Proteomes" id="UP001595843">
    <property type="component" value="Unassembled WGS sequence"/>
</dbReference>
<gene>
    <name evidence="2" type="ORF">ACFOUO_04995</name>
</gene>
<comment type="caution">
    <text evidence="2">The sequence shown here is derived from an EMBL/GenBank/DDBJ whole genome shotgun (WGS) entry which is preliminary data.</text>
</comment>
<dbReference type="GO" id="GO:0004519">
    <property type="term" value="F:endonuclease activity"/>
    <property type="evidence" value="ECO:0007669"/>
    <property type="project" value="UniProtKB-KW"/>
</dbReference>
<dbReference type="EMBL" id="JBHSAP010000007">
    <property type="protein sequence ID" value="MFC4076163.1"/>
    <property type="molecule type" value="Genomic_DNA"/>
</dbReference>
<keyword evidence="2" id="KW-0540">Nuclease</keyword>
<evidence type="ECO:0000313" key="3">
    <source>
        <dbReference type="Proteomes" id="UP001595843"/>
    </source>
</evidence>
<feature type="domain" description="Type VII secretion system protein EssD-like" evidence="1">
    <location>
        <begin position="10"/>
        <end position="40"/>
    </location>
</feature>
<reference evidence="3" key="1">
    <citation type="journal article" date="2019" name="Int. J. Syst. Evol. Microbiol.">
        <title>The Global Catalogue of Microorganisms (GCM) 10K type strain sequencing project: providing services to taxonomists for standard genome sequencing and annotation.</title>
        <authorList>
            <consortium name="The Broad Institute Genomics Platform"/>
            <consortium name="The Broad Institute Genome Sequencing Center for Infectious Disease"/>
            <person name="Wu L."/>
            <person name="Ma J."/>
        </authorList>
    </citation>
    <scope>NUCLEOTIDE SEQUENCE [LARGE SCALE GENOMIC DNA]</scope>
    <source>
        <strain evidence="3">IBRC-M 10813</strain>
    </source>
</reference>
<sequence>MKWLLSTGAISFLFGDSGDIDNLAPMNQNLNQGKWKQMEK</sequence>
<keyword evidence="3" id="KW-1185">Reference proteome</keyword>
<protein>
    <submittedName>
        <fullName evidence="2">DNA/RNA non-specific endonuclease</fullName>
    </submittedName>
</protein>
<organism evidence="2 3">
    <name type="scientific">Salinithrix halophila</name>
    <dbReference type="NCBI Taxonomy" id="1485204"/>
    <lineage>
        <taxon>Bacteria</taxon>
        <taxon>Bacillati</taxon>
        <taxon>Bacillota</taxon>
        <taxon>Bacilli</taxon>
        <taxon>Bacillales</taxon>
        <taxon>Thermoactinomycetaceae</taxon>
        <taxon>Salinithrix</taxon>
    </lineage>
</organism>
<keyword evidence="2" id="KW-0378">Hydrolase</keyword>
<dbReference type="Pfam" id="PF13930">
    <property type="entry name" value="Endonuclea_NS_2"/>
    <property type="match status" value="1"/>
</dbReference>
<keyword evidence="2" id="KW-0255">Endonuclease</keyword>
<proteinExistence type="predicted"/>
<evidence type="ECO:0000313" key="2">
    <source>
        <dbReference type="EMBL" id="MFC4076163.1"/>
    </source>
</evidence>
<accession>A0ABV8JFV7</accession>
<dbReference type="InterPro" id="IPR044927">
    <property type="entry name" value="Endonuclea_NS_2"/>
</dbReference>
<dbReference type="RefSeq" id="WP_380702762.1">
    <property type="nucleotide sequence ID" value="NZ_JBHSAP010000007.1"/>
</dbReference>
<evidence type="ECO:0000259" key="1">
    <source>
        <dbReference type="Pfam" id="PF13930"/>
    </source>
</evidence>
<name>A0ABV8JFV7_9BACL</name>